<accession>A0ACC2RZD2</accession>
<comment type="caution">
    <text evidence="1">The sequence shown here is derived from an EMBL/GenBank/DDBJ whole genome shotgun (WGS) entry which is preliminary data.</text>
</comment>
<dbReference type="EMBL" id="QTSX02006399">
    <property type="protein sequence ID" value="KAJ9055430.1"/>
    <property type="molecule type" value="Genomic_DNA"/>
</dbReference>
<dbReference type="Proteomes" id="UP001165960">
    <property type="component" value="Unassembled WGS sequence"/>
</dbReference>
<organism evidence="1 2">
    <name type="scientific">Entomophthora muscae</name>
    <dbReference type="NCBI Taxonomy" id="34485"/>
    <lineage>
        <taxon>Eukaryota</taxon>
        <taxon>Fungi</taxon>
        <taxon>Fungi incertae sedis</taxon>
        <taxon>Zoopagomycota</taxon>
        <taxon>Entomophthoromycotina</taxon>
        <taxon>Entomophthoromycetes</taxon>
        <taxon>Entomophthorales</taxon>
        <taxon>Entomophthoraceae</taxon>
        <taxon>Entomophthora</taxon>
    </lineage>
</organism>
<reference evidence="1" key="1">
    <citation type="submission" date="2022-04" db="EMBL/GenBank/DDBJ databases">
        <title>Genome of the entomopathogenic fungus Entomophthora muscae.</title>
        <authorList>
            <person name="Elya C."/>
            <person name="Lovett B.R."/>
            <person name="Lee E."/>
            <person name="Macias A.M."/>
            <person name="Hajek A.E."/>
            <person name="De Bivort B.L."/>
            <person name="Kasson M.T."/>
            <person name="De Fine Licht H.H."/>
            <person name="Stajich J.E."/>
        </authorList>
    </citation>
    <scope>NUCLEOTIDE SEQUENCE</scope>
    <source>
        <strain evidence="1">Berkeley</strain>
    </source>
</reference>
<protein>
    <submittedName>
        <fullName evidence="1">Uncharacterized protein</fullName>
    </submittedName>
</protein>
<gene>
    <name evidence="1" type="ORF">DSO57_1003927</name>
</gene>
<evidence type="ECO:0000313" key="2">
    <source>
        <dbReference type="Proteomes" id="UP001165960"/>
    </source>
</evidence>
<sequence>MQSNEENQTAWAATSAFHHSYALPSLRELDLLPQQKLVQVPKPPDMIWIDETSRPTTRHHRCKYSQSQLDALNEVLRQTYFPSKECRLALSKSLDLSPRTIQIWFQNKRQMYKAKHGVLPSQEPNQESTSTP</sequence>
<name>A0ACC2RZD2_9FUNG</name>
<evidence type="ECO:0000313" key="1">
    <source>
        <dbReference type="EMBL" id="KAJ9055430.1"/>
    </source>
</evidence>
<keyword evidence="2" id="KW-1185">Reference proteome</keyword>
<proteinExistence type="predicted"/>